<reference evidence="3 4" key="1">
    <citation type="journal article" date="2012" name="BMC Genomics">
        <title>Comparative genomics of Brachyspira pilosicoli strains: genome rearrangements, reductions and correlation of genetic compliment with phenotypic diversity.</title>
        <authorList>
            <person name="Mappley L.J."/>
            <person name="Black M.L."/>
            <person name="Abuoun M."/>
            <person name="Darby A.C."/>
            <person name="Woodward M.J."/>
            <person name="Parkhill J."/>
            <person name="Turner A.K."/>
            <person name="Bellgard M.I."/>
            <person name="La T."/>
            <person name="Phillips N.D."/>
            <person name="La Ragione R.M."/>
            <person name="Hampson D.J."/>
        </authorList>
    </citation>
    <scope>NUCLEOTIDE SEQUENCE [LARGE SCALE GENOMIC DNA]</scope>
    <source>
        <strain evidence="3">WesB</strain>
    </source>
</reference>
<proteinExistence type="predicted"/>
<evidence type="ECO:0000313" key="4">
    <source>
        <dbReference type="Proteomes" id="UP000003759"/>
    </source>
</evidence>
<dbReference type="Proteomes" id="UP000003759">
    <property type="component" value="Chromosome"/>
</dbReference>
<dbReference type="PATRIC" id="fig|1161918.5.peg.2610"/>
<keyword evidence="2" id="KW-0812">Transmembrane</keyword>
<keyword evidence="2" id="KW-0472">Membrane</keyword>
<feature type="coiled-coil region" evidence="1">
    <location>
        <begin position="47"/>
        <end position="81"/>
    </location>
</feature>
<dbReference type="HOGENOM" id="CLU_151769_0_0_12"/>
<gene>
    <name evidence="3" type="ORF">WESB_0732</name>
</gene>
<evidence type="ECO:0000256" key="2">
    <source>
        <dbReference type="SAM" id="Phobius"/>
    </source>
</evidence>
<feature type="transmembrane region" description="Helical" evidence="2">
    <location>
        <begin position="97"/>
        <end position="119"/>
    </location>
</feature>
<dbReference type="AlphaFoldDB" id="K0JH43"/>
<keyword evidence="2" id="KW-1133">Transmembrane helix</keyword>
<dbReference type="RefSeq" id="WP_014932623.1">
    <property type="nucleotide sequence ID" value="NC_018604.1"/>
</dbReference>
<dbReference type="EMBL" id="HE793032">
    <property type="protein sequence ID" value="CCG56202.1"/>
    <property type="molecule type" value="Genomic_DNA"/>
</dbReference>
<organism evidence="3 4">
    <name type="scientific">Brachyspira pilosicoli WesB</name>
    <dbReference type="NCBI Taxonomy" id="1161918"/>
    <lineage>
        <taxon>Bacteria</taxon>
        <taxon>Pseudomonadati</taxon>
        <taxon>Spirochaetota</taxon>
        <taxon>Spirochaetia</taxon>
        <taxon>Brachyspirales</taxon>
        <taxon>Brachyspiraceae</taxon>
        <taxon>Brachyspira</taxon>
    </lineage>
</organism>
<name>K0JH43_BRAPL</name>
<accession>K0JH43</accession>
<keyword evidence="1" id="KW-0175">Coiled coil</keyword>
<evidence type="ECO:0000313" key="3">
    <source>
        <dbReference type="EMBL" id="CCG56202.1"/>
    </source>
</evidence>
<protein>
    <submittedName>
        <fullName evidence="3">Uncharacterized protein</fullName>
    </submittedName>
</protein>
<sequence>MQDDIAERISNLEYRLGVHKNGTRNGNGVLHSIDLVNKEIENISSYIDDQKIEKIELNNRLINIEKDMKQVQESLKAIENGLKDTINTKSFINFKNILLGIVAVLGGFSALGAFLYSFLKMIYEKGN</sequence>
<evidence type="ECO:0000256" key="1">
    <source>
        <dbReference type="SAM" id="Coils"/>
    </source>
</evidence>
<dbReference type="KEGG" id="bpw:WESB_0732"/>